<name>A0A511SZG0_MYXFU</name>
<reference evidence="2 3" key="1">
    <citation type="submission" date="2019-07" db="EMBL/GenBank/DDBJ databases">
        <title>Whole genome shotgun sequence of Myxococcus fulvus NBRC 100333.</title>
        <authorList>
            <person name="Hosoyama A."/>
            <person name="Uohara A."/>
            <person name="Ohji S."/>
            <person name="Ichikawa N."/>
        </authorList>
    </citation>
    <scope>NUCLEOTIDE SEQUENCE [LARGE SCALE GENOMIC DNA]</scope>
    <source>
        <strain evidence="2 3">NBRC 100333</strain>
    </source>
</reference>
<evidence type="ECO:0000313" key="2">
    <source>
        <dbReference type="EMBL" id="GEN07289.1"/>
    </source>
</evidence>
<dbReference type="EMBL" id="BJXR01000023">
    <property type="protein sequence ID" value="GEN07289.1"/>
    <property type="molecule type" value="Genomic_DNA"/>
</dbReference>
<feature type="region of interest" description="Disordered" evidence="1">
    <location>
        <begin position="127"/>
        <end position="157"/>
    </location>
</feature>
<evidence type="ECO:0000256" key="1">
    <source>
        <dbReference type="SAM" id="MobiDB-lite"/>
    </source>
</evidence>
<accession>A0A511SZG0</accession>
<protein>
    <submittedName>
        <fullName evidence="2">Uncharacterized protein</fullName>
    </submittedName>
</protein>
<gene>
    <name evidence="2" type="ORF">MFU01_23260</name>
</gene>
<feature type="compositionally biased region" description="Polar residues" evidence="1">
    <location>
        <begin position="130"/>
        <end position="157"/>
    </location>
</feature>
<comment type="caution">
    <text evidence="2">The sequence shown here is derived from an EMBL/GenBank/DDBJ whole genome shotgun (WGS) entry which is preliminary data.</text>
</comment>
<organism evidence="2 3">
    <name type="scientific">Myxococcus fulvus</name>
    <dbReference type="NCBI Taxonomy" id="33"/>
    <lineage>
        <taxon>Bacteria</taxon>
        <taxon>Pseudomonadati</taxon>
        <taxon>Myxococcota</taxon>
        <taxon>Myxococcia</taxon>
        <taxon>Myxococcales</taxon>
        <taxon>Cystobacterineae</taxon>
        <taxon>Myxococcaceae</taxon>
        <taxon>Myxococcus</taxon>
    </lineage>
</organism>
<sequence>MGPPGPMTMMLAMTATVNATDSHRWVCRIPALQFMGRSLDEGSLSRRGGLPWSMRSAMRGAAVSRARGDIASTESAVGLKMPAELAKLFETYAGGSPERSFYESQEHTIEVSIGFFSRGGDAMRWRRSTSESGSISPPTRRTCSRSPMTTATPTCSA</sequence>
<dbReference type="AlphaFoldDB" id="A0A511SZG0"/>
<proteinExistence type="predicted"/>
<dbReference type="Proteomes" id="UP000321514">
    <property type="component" value="Unassembled WGS sequence"/>
</dbReference>
<evidence type="ECO:0000313" key="3">
    <source>
        <dbReference type="Proteomes" id="UP000321514"/>
    </source>
</evidence>